<comment type="caution">
    <text evidence="2">The sequence shown here is derived from an EMBL/GenBank/DDBJ whole genome shotgun (WGS) entry which is preliminary data.</text>
</comment>
<sequence length="296" mass="32725">MSGLKLFHTTKSGVTEVAPRRAEVEADVQGLVEAHMETLLGVRFLASEYGTGPVHGGRIDSLGLDENGSPVIVEYKRGVDAGVINQGLFYLSWLMYHRAEFEHLVRDQFGSTAAAQVLWSAPRLICIAGDFTRYDIHAVREHRRPIDLVRYRFFGSDLIGLETVASVSNGMRVIRRARRQAVARAAAGVQGASMVELADAVDEALLGLGDGVNRVEHKQYRAYQRLRNFACLCPPQRSKVLVYLKVDPKDVDLVPGFTRNVTGLGHHGTGDLEVQLRTPRDVERARDLFRASYAAG</sequence>
<feature type="domain" description="DUF5655" evidence="1">
    <location>
        <begin position="192"/>
        <end position="293"/>
    </location>
</feature>
<name>A0ABQ2EZZ4_9ACTN</name>
<dbReference type="EMBL" id="BMMV01000038">
    <property type="protein sequence ID" value="GGK29209.1"/>
    <property type="molecule type" value="Genomic_DNA"/>
</dbReference>
<gene>
    <name evidence="2" type="ORF">GCM10011583_71420</name>
</gene>
<protein>
    <submittedName>
        <fullName evidence="2">Transporter</fullName>
    </submittedName>
</protein>
<accession>A0ABQ2EZZ4</accession>
<evidence type="ECO:0000313" key="2">
    <source>
        <dbReference type="EMBL" id="GGK29209.1"/>
    </source>
</evidence>
<dbReference type="RefSeq" id="WP_189111739.1">
    <property type="nucleotide sequence ID" value="NZ_BMMV01000038.1"/>
</dbReference>
<evidence type="ECO:0000313" key="3">
    <source>
        <dbReference type="Proteomes" id="UP000660265"/>
    </source>
</evidence>
<keyword evidence="3" id="KW-1185">Reference proteome</keyword>
<dbReference type="Pfam" id="PF18899">
    <property type="entry name" value="DUF5655"/>
    <property type="match status" value="1"/>
</dbReference>
<evidence type="ECO:0000259" key="1">
    <source>
        <dbReference type="Pfam" id="PF18899"/>
    </source>
</evidence>
<organism evidence="2 3">
    <name type="scientific">Streptomyces camponoticapitis</name>
    <dbReference type="NCBI Taxonomy" id="1616125"/>
    <lineage>
        <taxon>Bacteria</taxon>
        <taxon>Bacillati</taxon>
        <taxon>Actinomycetota</taxon>
        <taxon>Actinomycetes</taxon>
        <taxon>Kitasatosporales</taxon>
        <taxon>Streptomycetaceae</taxon>
        <taxon>Streptomyces</taxon>
    </lineage>
</organism>
<dbReference type="Gene3D" id="3.40.1350.10">
    <property type="match status" value="1"/>
</dbReference>
<dbReference type="InterPro" id="IPR043714">
    <property type="entry name" value="DUF5655"/>
</dbReference>
<dbReference type="InterPro" id="IPR011856">
    <property type="entry name" value="tRNA_endonuc-like_dom_sf"/>
</dbReference>
<reference evidence="3" key="1">
    <citation type="journal article" date="2019" name="Int. J. Syst. Evol. Microbiol.">
        <title>The Global Catalogue of Microorganisms (GCM) 10K type strain sequencing project: providing services to taxonomists for standard genome sequencing and annotation.</title>
        <authorList>
            <consortium name="The Broad Institute Genomics Platform"/>
            <consortium name="The Broad Institute Genome Sequencing Center for Infectious Disease"/>
            <person name="Wu L."/>
            <person name="Ma J."/>
        </authorList>
    </citation>
    <scope>NUCLEOTIDE SEQUENCE [LARGE SCALE GENOMIC DNA]</scope>
    <source>
        <strain evidence="3">CGMCC 4.7275</strain>
    </source>
</reference>
<proteinExistence type="predicted"/>
<dbReference type="Proteomes" id="UP000660265">
    <property type="component" value="Unassembled WGS sequence"/>
</dbReference>